<keyword evidence="1" id="KW-0472">Membrane</keyword>
<sequence length="132" mass="14478">MTTTTEERMSTRRYLTEFGTAMAAYVVVVVISGAVVRAHPDAGWRYVVAVTPLVPAVLATVVVLRHVGRLDELERRIQLEALAFAALLTGLATFTWGFVELAGAPAMPLVWVLPMLVALWGVGQAVARRRYR</sequence>
<name>A0ABT7M5K5_9PSEU</name>
<feature type="transmembrane region" description="Helical" evidence="1">
    <location>
        <begin position="18"/>
        <end position="38"/>
    </location>
</feature>
<evidence type="ECO:0008006" key="4">
    <source>
        <dbReference type="Google" id="ProtNLM"/>
    </source>
</evidence>
<keyword evidence="1" id="KW-0812">Transmembrane</keyword>
<feature type="transmembrane region" description="Helical" evidence="1">
    <location>
        <begin position="79"/>
        <end position="99"/>
    </location>
</feature>
<gene>
    <name evidence="2" type="ORF">QRT03_08285</name>
</gene>
<reference evidence="2 3" key="1">
    <citation type="submission" date="2023-06" db="EMBL/GenBank/DDBJ databases">
        <title>Actinomycetospora Odt1-22.</title>
        <authorList>
            <person name="Supong K."/>
        </authorList>
    </citation>
    <scope>NUCLEOTIDE SEQUENCE [LARGE SCALE GENOMIC DNA]</scope>
    <source>
        <strain evidence="2 3">Odt1-22</strain>
    </source>
</reference>
<feature type="transmembrane region" description="Helical" evidence="1">
    <location>
        <begin position="44"/>
        <end position="67"/>
    </location>
</feature>
<dbReference type="Proteomes" id="UP001231924">
    <property type="component" value="Unassembled WGS sequence"/>
</dbReference>
<proteinExistence type="predicted"/>
<organism evidence="2 3">
    <name type="scientific">Actinomycetospora termitidis</name>
    <dbReference type="NCBI Taxonomy" id="3053470"/>
    <lineage>
        <taxon>Bacteria</taxon>
        <taxon>Bacillati</taxon>
        <taxon>Actinomycetota</taxon>
        <taxon>Actinomycetes</taxon>
        <taxon>Pseudonocardiales</taxon>
        <taxon>Pseudonocardiaceae</taxon>
        <taxon>Actinomycetospora</taxon>
    </lineage>
</organism>
<comment type="caution">
    <text evidence="2">The sequence shown here is derived from an EMBL/GenBank/DDBJ whole genome shotgun (WGS) entry which is preliminary data.</text>
</comment>
<evidence type="ECO:0000256" key="1">
    <source>
        <dbReference type="SAM" id="Phobius"/>
    </source>
</evidence>
<keyword evidence="1" id="KW-1133">Transmembrane helix</keyword>
<keyword evidence="3" id="KW-1185">Reference proteome</keyword>
<feature type="transmembrane region" description="Helical" evidence="1">
    <location>
        <begin position="105"/>
        <end position="127"/>
    </location>
</feature>
<protein>
    <recommendedName>
        <fullName evidence="4">Integral membrane protein</fullName>
    </recommendedName>
</protein>
<dbReference type="EMBL" id="JASVWF010000002">
    <property type="protein sequence ID" value="MDL5155949.1"/>
    <property type="molecule type" value="Genomic_DNA"/>
</dbReference>
<evidence type="ECO:0000313" key="3">
    <source>
        <dbReference type="Proteomes" id="UP001231924"/>
    </source>
</evidence>
<evidence type="ECO:0000313" key="2">
    <source>
        <dbReference type="EMBL" id="MDL5155949.1"/>
    </source>
</evidence>
<accession>A0ABT7M5K5</accession>
<dbReference type="RefSeq" id="WP_286052180.1">
    <property type="nucleotide sequence ID" value="NZ_JASVWF010000002.1"/>
</dbReference>